<comment type="subcellular location">
    <subcellularLocation>
        <location evidence="2">Cell membrane</location>
        <topology evidence="2">Lipid-anchor</topology>
    </subcellularLocation>
</comment>
<proteinExistence type="inferred from homology"/>
<dbReference type="PROSITE" id="PS51257">
    <property type="entry name" value="PROKAR_LIPOPROTEIN"/>
    <property type="match status" value="1"/>
</dbReference>
<evidence type="ECO:0000313" key="4">
    <source>
        <dbReference type="EMBL" id="TXF10581.1"/>
    </source>
</evidence>
<dbReference type="SUPFAM" id="SSF56954">
    <property type="entry name" value="Outer membrane efflux proteins (OEP)"/>
    <property type="match status" value="1"/>
</dbReference>
<protein>
    <submittedName>
        <fullName evidence="4">Efflux transporter outer membrane subunit</fullName>
    </submittedName>
</protein>
<dbReference type="Gene3D" id="1.20.1600.10">
    <property type="entry name" value="Outer membrane efflux proteins (OEP)"/>
    <property type="match status" value="1"/>
</dbReference>
<evidence type="ECO:0000256" key="1">
    <source>
        <dbReference type="ARBA" id="ARBA00007613"/>
    </source>
</evidence>
<accession>A0A5C7EQU9</accession>
<evidence type="ECO:0000256" key="2">
    <source>
        <dbReference type="RuleBase" id="RU362097"/>
    </source>
</evidence>
<dbReference type="GO" id="GO:0005886">
    <property type="term" value="C:plasma membrane"/>
    <property type="evidence" value="ECO:0007669"/>
    <property type="project" value="UniProtKB-SubCell"/>
</dbReference>
<dbReference type="InterPro" id="IPR003423">
    <property type="entry name" value="OMP_efflux"/>
</dbReference>
<keyword evidence="2" id="KW-0449">Lipoprotein</keyword>
<organism evidence="4 5">
    <name type="scientific">Pelomicrobium methylotrophicum</name>
    <dbReference type="NCBI Taxonomy" id="2602750"/>
    <lineage>
        <taxon>Bacteria</taxon>
        <taxon>Pseudomonadati</taxon>
        <taxon>Pseudomonadota</taxon>
        <taxon>Hydrogenophilia</taxon>
        <taxon>Hydrogenophilia incertae sedis</taxon>
        <taxon>Pelomicrobium</taxon>
    </lineage>
</organism>
<dbReference type="InterPro" id="IPR010131">
    <property type="entry name" value="MdtP/NodT-like"/>
</dbReference>
<dbReference type="PANTHER" id="PTHR30203:SF32">
    <property type="entry name" value="CATION EFFLUX SYSTEM PROTEIN CUSC"/>
    <property type="match status" value="1"/>
</dbReference>
<feature type="coiled-coil region" evidence="3">
    <location>
        <begin position="349"/>
        <end position="406"/>
    </location>
</feature>
<dbReference type="InParanoid" id="A0A5C7EQU9"/>
<keyword evidence="2" id="KW-0812">Transmembrane</keyword>
<keyword evidence="3" id="KW-0175">Coiled coil</keyword>
<keyword evidence="2" id="KW-0732">Signal</keyword>
<comment type="similarity">
    <text evidence="1 2">Belongs to the outer membrane factor (OMF) (TC 1.B.17) family.</text>
</comment>
<keyword evidence="5" id="KW-1185">Reference proteome</keyword>
<reference evidence="4 5" key="1">
    <citation type="submission" date="2019-08" db="EMBL/GenBank/DDBJ databases">
        <title>Pelomicrobium methylotrophicum gen. nov., sp. nov. a moderately thermophilic, facultatively anaerobic, lithoautotrophic and methylotrophic bacterium isolated from a terrestrial mud volcano.</title>
        <authorList>
            <person name="Slobodkina G.B."/>
            <person name="Merkel A.Y."/>
            <person name="Slobodkin A.I."/>
        </authorList>
    </citation>
    <scope>NUCLEOTIDE SEQUENCE [LARGE SCALE GENOMIC DNA]</scope>
    <source>
        <strain evidence="4 5">SM250</strain>
    </source>
</reference>
<keyword evidence="2" id="KW-0564">Palmitate</keyword>
<dbReference type="PANTHER" id="PTHR30203">
    <property type="entry name" value="OUTER MEMBRANE CATION EFFLUX PROTEIN"/>
    <property type="match status" value="1"/>
</dbReference>
<dbReference type="Proteomes" id="UP000321201">
    <property type="component" value="Unassembled WGS sequence"/>
</dbReference>
<dbReference type="Gene3D" id="2.20.200.10">
    <property type="entry name" value="Outer membrane efflux proteins (OEP)"/>
    <property type="match status" value="1"/>
</dbReference>
<keyword evidence="2" id="KW-1134">Transmembrane beta strand</keyword>
<keyword evidence="2" id="KW-0472">Membrane</keyword>
<gene>
    <name evidence="4" type="ORF">FR698_14560</name>
</gene>
<comment type="caution">
    <text evidence="4">The sequence shown here is derived from an EMBL/GenBank/DDBJ whole genome shotgun (WGS) entry which is preliminary data.</text>
</comment>
<dbReference type="Pfam" id="PF02321">
    <property type="entry name" value="OEP"/>
    <property type="match status" value="2"/>
</dbReference>
<dbReference type="NCBIfam" id="TIGR01845">
    <property type="entry name" value="outer_NodT"/>
    <property type="match status" value="1"/>
</dbReference>
<dbReference type="RefSeq" id="WP_147800927.1">
    <property type="nucleotide sequence ID" value="NZ_VPFL01000026.1"/>
</dbReference>
<dbReference type="AlphaFoldDB" id="A0A5C7EQU9"/>
<dbReference type="GO" id="GO:0015562">
    <property type="term" value="F:efflux transmembrane transporter activity"/>
    <property type="evidence" value="ECO:0007669"/>
    <property type="project" value="InterPro"/>
</dbReference>
<feature type="signal peptide" evidence="2">
    <location>
        <begin position="1"/>
        <end position="20"/>
    </location>
</feature>
<feature type="chain" id="PRO_5023004608" evidence="2">
    <location>
        <begin position="21"/>
        <end position="470"/>
    </location>
</feature>
<sequence>MKKNILAVCAALVLSGCAVGPNYHPPLPTAPEGWSRLDRRDMTAAPVDAVRWWARFDDPLLTALVEQALMAHPDVAIAQAKLRQARAQRGVAASGQWPQLSAAASASRSNSSSHTGSSLARTLYRAELDASWEADLFGGLRRAVEAAQADVESAAATLAATRVSLAAETALAYVDVQSFRNRLAIARDNLARQTDTLQLTEWRARAGLASSQDVEQARTSVEQTRAQIPVLEQNLAAAEDRLALLAATPLDRLRAQLSQATALPPVPQRLAVGIPADTLRQRPDVAAAERQLAAATARVGEAEAARYPRLTLSGTLGLDALSAGALGDAGSGFSNIAAQLAAPLFDAGKRRAQVEVQDAQREQAEAQYRKTLLTALQEVEDALAAVAAARDRAAALENAREAARNAALLARHRYQSGLIDFLSVLDTERNLLAVEDALATARADHVAAVIRLYKALGGGWSAQAMETEQP</sequence>
<feature type="coiled-coil region" evidence="3">
    <location>
        <begin position="214"/>
        <end position="248"/>
    </location>
</feature>
<dbReference type="OrthoDB" id="9770517at2"/>
<name>A0A5C7EQU9_9PROT</name>
<evidence type="ECO:0000256" key="3">
    <source>
        <dbReference type="SAM" id="Coils"/>
    </source>
</evidence>
<evidence type="ECO:0000313" key="5">
    <source>
        <dbReference type="Proteomes" id="UP000321201"/>
    </source>
</evidence>
<dbReference type="EMBL" id="VPFL01000026">
    <property type="protein sequence ID" value="TXF10581.1"/>
    <property type="molecule type" value="Genomic_DNA"/>
</dbReference>